<protein>
    <submittedName>
        <fullName evidence="2">Uncharacterized protein</fullName>
    </submittedName>
</protein>
<sequence>MELTAALRRRALARPAVLPVVLPGTTRVRLALERELRRLRWPRADGPAAADLLVVAGGPGLSAEAAWIDGLFGELPRPRVRVTVTSPGDAADALLDGQARLIADGGRPRRRGRRRAEGTGAGHHGHEEHAGHAAPLDHGEHGEHGTLVAGLPMAGRADDRDGLRLDRLHLSLGPALGDWPAGLVLRLALQGDVVQSAGVDRLQEGVAACPFWDEPWLRALRGERVQRAMAARRLCAAHLDSVGRLLAVAGWADLAALARCLRDRVLDGVAADDLRGELAALIRRGERSRTLRWLLRGLGPLPASAARGAGVTGPALAADGDVYDRFRYWLAEIGRAAADFAERGVLGGHELAGPRGRLDRGAPPSQALLAVLPGLLAGTEFAGARLIVASLDPDLDELCEAAAGARHG</sequence>
<dbReference type="EMBL" id="JAVREN010000006">
    <property type="protein sequence ID" value="MDT0306518.1"/>
    <property type="molecule type" value="Genomic_DNA"/>
</dbReference>
<evidence type="ECO:0000256" key="1">
    <source>
        <dbReference type="SAM" id="MobiDB-lite"/>
    </source>
</evidence>
<reference evidence="3" key="1">
    <citation type="submission" date="2023-07" db="EMBL/GenBank/DDBJ databases">
        <title>30 novel species of actinomycetes from the DSMZ collection.</title>
        <authorList>
            <person name="Nouioui I."/>
        </authorList>
    </citation>
    <scope>NUCLEOTIDE SEQUENCE [LARGE SCALE GENOMIC DNA]</scope>
    <source>
        <strain evidence="3">DSM 44917</strain>
    </source>
</reference>
<accession>A0ABU2L5K9</accession>
<evidence type="ECO:0000313" key="2">
    <source>
        <dbReference type="EMBL" id="MDT0306518.1"/>
    </source>
</evidence>
<feature type="compositionally biased region" description="Basic and acidic residues" evidence="1">
    <location>
        <begin position="124"/>
        <end position="144"/>
    </location>
</feature>
<feature type="region of interest" description="Disordered" evidence="1">
    <location>
        <begin position="105"/>
        <end position="146"/>
    </location>
</feature>
<gene>
    <name evidence="2" type="ORF">RM780_06030</name>
</gene>
<comment type="caution">
    <text evidence="2">The sequence shown here is derived from an EMBL/GenBank/DDBJ whole genome shotgun (WGS) entry which is preliminary data.</text>
</comment>
<name>A0ABU2L5K9_9ACTN</name>
<dbReference type="RefSeq" id="WP_311629447.1">
    <property type="nucleotide sequence ID" value="NZ_JAVREN010000006.1"/>
</dbReference>
<keyword evidence="3" id="KW-1185">Reference proteome</keyword>
<evidence type="ECO:0000313" key="3">
    <source>
        <dbReference type="Proteomes" id="UP001183388"/>
    </source>
</evidence>
<proteinExistence type="predicted"/>
<organism evidence="2 3">
    <name type="scientific">Streptomyces boetiae</name>
    <dbReference type="NCBI Taxonomy" id="3075541"/>
    <lineage>
        <taxon>Bacteria</taxon>
        <taxon>Bacillati</taxon>
        <taxon>Actinomycetota</taxon>
        <taxon>Actinomycetes</taxon>
        <taxon>Kitasatosporales</taxon>
        <taxon>Streptomycetaceae</taxon>
        <taxon>Streptomyces</taxon>
    </lineage>
</organism>
<dbReference type="Proteomes" id="UP001183388">
    <property type="component" value="Unassembled WGS sequence"/>
</dbReference>